<proteinExistence type="predicted"/>
<dbReference type="Pfam" id="PF06150">
    <property type="entry name" value="ChaB"/>
    <property type="match status" value="1"/>
</dbReference>
<dbReference type="InterPro" id="IPR037205">
    <property type="entry name" value="ChaB_sf"/>
</dbReference>
<dbReference type="EMBL" id="ON704650">
    <property type="protein sequence ID" value="UZE89767.1"/>
    <property type="molecule type" value="Genomic_DNA"/>
</dbReference>
<dbReference type="SUPFAM" id="SSF140376">
    <property type="entry name" value="ChaB-like"/>
    <property type="match status" value="1"/>
</dbReference>
<accession>A0A9E7YDQ1</accession>
<feature type="region of interest" description="Disordered" evidence="1">
    <location>
        <begin position="74"/>
        <end position="169"/>
    </location>
</feature>
<feature type="compositionally biased region" description="Acidic residues" evidence="1">
    <location>
        <begin position="149"/>
        <end position="160"/>
    </location>
</feature>
<feature type="compositionally biased region" description="Basic residues" evidence="1">
    <location>
        <begin position="124"/>
        <end position="138"/>
    </location>
</feature>
<dbReference type="Proteomes" id="UP001264959">
    <property type="component" value="Segment"/>
</dbReference>
<sequence length="169" mass="20264">MKMYQIPEMLYNEKMPTRAKRLFTQTFSKYHKLNGGDEDIALHKARNALEEQYVKMDPSNSWIPKKAAYEIIKDNIDDHDDDDEEDDDDDKIQNNKKPSKILKQTDDSQSDYTSTDENDTKPQNNKKNRVKLTRRHNYFKQQHMPTNETSEDDDDEDDDYYNYKTNFYK</sequence>
<keyword evidence="3" id="KW-1185">Reference proteome</keyword>
<evidence type="ECO:0000313" key="3">
    <source>
        <dbReference type="Proteomes" id="UP001264959"/>
    </source>
</evidence>
<feature type="compositionally biased region" description="Acidic residues" evidence="1">
    <location>
        <begin position="77"/>
        <end position="90"/>
    </location>
</feature>
<name>A0A9E7YDQ1_9ABAC</name>
<dbReference type="InterPro" id="IPR009317">
    <property type="entry name" value="ChaB"/>
</dbReference>
<reference evidence="2" key="1">
    <citation type="journal article" date="2022" name="Viruses">
        <title>The Parapoynx stagnalis Nucleopolyhedrovirus (PastNPV), a Divergent Member of the Alphabaculovirus Group I Clade, Encodes a Homolog of Ran GTPase.</title>
        <authorList>
            <person name="Harrison R.L."/>
            <person name="Rowley D.L."/>
        </authorList>
    </citation>
    <scope>NUCLEOTIDE SEQUENCE</scope>
    <source>
        <strain evidence="2">BCIPV-473</strain>
    </source>
</reference>
<evidence type="ECO:0000256" key="1">
    <source>
        <dbReference type="SAM" id="MobiDB-lite"/>
    </source>
</evidence>
<evidence type="ECO:0000313" key="2">
    <source>
        <dbReference type="EMBL" id="UZE89767.1"/>
    </source>
</evidence>
<feature type="compositionally biased region" description="Polar residues" evidence="1">
    <location>
        <begin position="139"/>
        <end position="148"/>
    </location>
</feature>
<organism evidence="2 3">
    <name type="scientific">Parapoynx stagnalis nucleopolyhedrovirus</name>
    <dbReference type="NCBI Taxonomy" id="2993413"/>
    <lineage>
        <taxon>Viruses</taxon>
        <taxon>Viruses incertae sedis</taxon>
        <taxon>Naldaviricetes</taxon>
        <taxon>Lefavirales</taxon>
        <taxon>Baculoviridae</taxon>
        <taxon>Alphabaculovirus</taxon>
        <taxon>Alphabaculovirus pastagnalis</taxon>
    </lineage>
</organism>
<protein>
    <submittedName>
        <fullName evidence="2">ChaB1</fullName>
    </submittedName>
</protein>